<sequence length="150" mass="17370">MSVNNTINWDTVLNILLSPAEAALLAVIWERYVQNHNKPVQLTNKTIEVLTNVPASSVYKTIGKLERLNLIGVIEERSNNNSWLYMVEYNEVNKVIKSIKSFNPNNEPITYSKDNTITNDMVEYCESYRKSCKVECLRETRKNKGKRKNK</sequence>
<name>A0ABR7DMY6_9BACT</name>
<reference evidence="1 2" key="1">
    <citation type="submission" date="2020-08" db="EMBL/GenBank/DDBJ databases">
        <title>Genome public.</title>
        <authorList>
            <person name="Liu C."/>
            <person name="Sun Q."/>
        </authorList>
    </citation>
    <scope>NUCLEOTIDE SEQUENCE [LARGE SCALE GENOMIC DNA]</scope>
    <source>
        <strain evidence="1 2">NSJ-79</strain>
    </source>
</reference>
<protein>
    <submittedName>
        <fullName evidence="1">Uncharacterized protein</fullName>
    </submittedName>
</protein>
<organism evidence="1 2">
    <name type="scientific">Parabacteroides hominis</name>
    <dbReference type="NCBI Taxonomy" id="2763057"/>
    <lineage>
        <taxon>Bacteria</taxon>
        <taxon>Pseudomonadati</taxon>
        <taxon>Bacteroidota</taxon>
        <taxon>Bacteroidia</taxon>
        <taxon>Bacteroidales</taxon>
        <taxon>Tannerellaceae</taxon>
        <taxon>Parabacteroides</taxon>
    </lineage>
</organism>
<accession>A0ABR7DMY6</accession>
<dbReference type="RefSeq" id="WP_186929563.1">
    <property type="nucleotide sequence ID" value="NZ_JACOOJ010000011.1"/>
</dbReference>
<gene>
    <name evidence="1" type="ORF">H8S65_08515</name>
</gene>
<proteinExistence type="predicted"/>
<evidence type="ECO:0000313" key="1">
    <source>
        <dbReference type="EMBL" id="MBC5632807.1"/>
    </source>
</evidence>
<evidence type="ECO:0000313" key="2">
    <source>
        <dbReference type="Proteomes" id="UP000651475"/>
    </source>
</evidence>
<comment type="caution">
    <text evidence="1">The sequence shown here is derived from an EMBL/GenBank/DDBJ whole genome shotgun (WGS) entry which is preliminary data.</text>
</comment>
<dbReference type="EMBL" id="JACOOJ010000011">
    <property type="protein sequence ID" value="MBC5632807.1"/>
    <property type="molecule type" value="Genomic_DNA"/>
</dbReference>
<keyword evidence="2" id="KW-1185">Reference proteome</keyword>
<dbReference type="Proteomes" id="UP000651475">
    <property type="component" value="Unassembled WGS sequence"/>
</dbReference>